<evidence type="ECO:0000313" key="8">
    <source>
        <dbReference type="EMBL" id="NBG66684.1"/>
    </source>
</evidence>
<dbReference type="Gene3D" id="3.10.350.10">
    <property type="entry name" value="LysM domain"/>
    <property type="match status" value="1"/>
</dbReference>
<reference evidence="8 9" key="1">
    <citation type="submission" date="2019-12" db="EMBL/GenBank/DDBJ databases">
        <authorList>
            <person name="Zhao J."/>
        </authorList>
    </citation>
    <scope>NUCLEOTIDE SEQUENCE [LARGE SCALE GENOMIC DNA]</scope>
    <source>
        <strain evidence="8 9">S-15</strain>
    </source>
</reference>
<dbReference type="AlphaFoldDB" id="A0A6N9NLC5"/>
<dbReference type="InterPro" id="IPR036779">
    <property type="entry name" value="LysM_dom_sf"/>
</dbReference>
<keyword evidence="1" id="KW-0929">Antimicrobial</keyword>
<gene>
    <name evidence="8" type="ORF">GQN54_11210</name>
</gene>
<dbReference type="SMART" id="SM00047">
    <property type="entry name" value="LYZ2"/>
    <property type="match status" value="1"/>
</dbReference>
<protein>
    <recommendedName>
        <fullName evidence="4">Peptidoglycan hydrolase</fullName>
    </recommendedName>
</protein>
<evidence type="ECO:0000256" key="1">
    <source>
        <dbReference type="ARBA" id="ARBA00022529"/>
    </source>
</evidence>
<dbReference type="InterPro" id="IPR002901">
    <property type="entry name" value="MGlyc_endo_b_GlcNAc-like_dom"/>
</dbReference>
<keyword evidence="6" id="KW-0732">Signal</keyword>
<dbReference type="GO" id="GO:0042742">
    <property type="term" value="P:defense response to bacterium"/>
    <property type="evidence" value="ECO:0007669"/>
    <property type="project" value="UniProtKB-KW"/>
</dbReference>
<evidence type="ECO:0000313" key="9">
    <source>
        <dbReference type="Proteomes" id="UP000470771"/>
    </source>
</evidence>
<feature type="region of interest" description="Disordered" evidence="5">
    <location>
        <begin position="171"/>
        <end position="208"/>
    </location>
</feature>
<feature type="chain" id="PRO_5026878111" description="Peptidoglycan hydrolase" evidence="6">
    <location>
        <begin position="21"/>
        <end position="320"/>
    </location>
</feature>
<name>A0A6N9NLC5_9FLAO</name>
<organism evidence="8 9">
    <name type="scientific">Acidiluteibacter ferrifornacis</name>
    <dbReference type="NCBI Taxonomy" id="2692424"/>
    <lineage>
        <taxon>Bacteria</taxon>
        <taxon>Pseudomonadati</taxon>
        <taxon>Bacteroidota</taxon>
        <taxon>Flavobacteriia</taxon>
        <taxon>Flavobacteriales</taxon>
        <taxon>Cryomorphaceae</taxon>
        <taxon>Acidiluteibacter</taxon>
    </lineage>
</organism>
<keyword evidence="9" id="KW-1185">Reference proteome</keyword>
<evidence type="ECO:0000256" key="6">
    <source>
        <dbReference type="SAM" id="SignalP"/>
    </source>
</evidence>
<dbReference type="SMART" id="SM00257">
    <property type="entry name" value="LysM"/>
    <property type="match status" value="2"/>
</dbReference>
<evidence type="ECO:0000256" key="3">
    <source>
        <dbReference type="ARBA" id="ARBA00022801"/>
    </source>
</evidence>
<evidence type="ECO:0000256" key="4">
    <source>
        <dbReference type="ARBA" id="ARBA00032108"/>
    </source>
</evidence>
<dbReference type="Proteomes" id="UP000470771">
    <property type="component" value="Unassembled WGS sequence"/>
</dbReference>
<feature type="domain" description="LysM" evidence="7">
    <location>
        <begin position="217"/>
        <end position="261"/>
    </location>
</feature>
<feature type="signal peptide" evidence="6">
    <location>
        <begin position="1"/>
        <end position="20"/>
    </location>
</feature>
<dbReference type="Pfam" id="PF01476">
    <property type="entry name" value="LysM"/>
    <property type="match status" value="2"/>
</dbReference>
<dbReference type="InterPro" id="IPR018392">
    <property type="entry name" value="LysM"/>
</dbReference>
<proteinExistence type="predicted"/>
<dbReference type="GO" id="GO:0031640">
    <property type="term" value="P:killing of cells of another organism"/>
    <property type="evidence" value="ECO:0007669"/>
    <property type="project" value="UniProtKB-KW"/>
</dbReference>
<dbReference type="GO" id="GO:0004040">
    <property type="term" value="F:amidase activity"/>
    <property type="evidence" value="ECO:0007669"/>
    <property type="project" value="InterPro"/>
</dbReference>
<evidence type="ECO:0000259" key="7">
    <source>
        <dbReference type="PROSITE" id="PS51782"/>
    </source>
</evidence>
<dbReference type="Gene3D" id="1.10.530.10">
    <property type="match status" value="1"/>
</dbReference>
<dbReference type="SUPFAM" id="SSF54106">
    <property type="entry name" value="LysM domain"/>
    <property type="match status" value="1"/>
</dbReference>
<feature type="compositionally biased region" description="Basic and acidic residues" evidence="5">
    <location>
        <begin position="171"/>
        <end position="192"/>
    </location>
</feature>
<dbReference type="RefSeq" id="WP_160633633.1">
    <property type="nucleotide sequence ID" value="NZ_WWNE01000008.1"/>
</dbReference>
<evidence type="ECO:0000256" key="2">
    <source>
        <dbReference type="ARBA" id="ARBA00022638"/>
    </source>
</evidence>
<dbReference type="CDD" id="cd00118">
    <property type="entry name" value="LysM"/>
    <property type="match status" value="1"/>
</dbReference>
<dbReference type="PANTHER" id="PTHR33308">
    <property type="entry name" value="PEPTIDOGLYCAN HYDROLASE FLGJ"/>
    <property type="match status" value="1"/>
</dbReference>
<dbReference type="PANTHER" id="PTHR33308:SF9">
    <property type="entry name" value="PEPTIDOGLYCAN HYDROLASE FLGJ"/>
    <property type="match status" value="1"/>
</dbReference>
<comment type="caution">
    <text evidence="8">The sequence shown here is derived from an EMBL/GenBank/DDBJ whole genome shotgun (WGS) entry which is preliminary data.</text>
</comment>
<dbReference type="EMBL" id="WWNE01000008">
    <property type="protein sequence ID" value="NBG66684.1"/>
    <property type="molecule type" value="Genomic_DNA"/>
</dbReference>
<dbReference type="InterPro" id="IPR051056">
    <property type="entry name" value="Glycosyl_Hydrolase_73"/>
</dbReference>
<feature type="domain" description="LysM" evidence="7">
    <location>
        <begin position="271"/>
        <end position="315"/>
    </location>
</feature>
<evidence type="ECO:0000256" key="5">
    <source>
        <dbReference type="SAM" id="MobiDB-lite"/>
    </source>
</evidence>
<keyword evidence="2" id="KW-0081">Bacteriolytic enzyme</keyword>
<sequence length="320" mass="36696">MRSLLFTLIFLSCSILFAQAGSKRMTRAEYIATYKDDAIEEMQRTGIPASITLAQGILESGDGNSALARYAKNHFGIKCHSDWKGPTFTMDDDAKDECFRKYRKVIESYKDHSAFLTGRNRYAFLFELKITDYKGWAKGLKKAGYATNPKYPDLLIGIIEKNELYKFDDPKAHKKDQKQLAEKKDKKEDRSKSNKGSTAYTSKNGNHKVATHDNNIKYVIAKSNDNLEDIADEFNMGLWQITKYNDLEETDSPELGDIIYLQPKRGKAKKDIHIVNSGETLLDISQMHGVKLKKLWKRNRVEEGYQPKVGEKIYLNKKRP</sequence>
<dbReference type="PROSITE" id="PS51782">
    <property type="entry name" value="LYSM"/>
    <property type="match status" value="2"/>
</dbReference>
<accession>A0A6N9NLC5</accession>
<keyword evidence="3" id="KW-0378">Hydrolase</keyword>
<dbReference type="Pfam" id="PF01832">
    <property type="entry name" value="Glucosaminidase"/>
    <property type="match status" value="1"/>
</dbReference>